<name>A0ABQ4Z3Z1_9ASTR</name>
<dbReference type="EMBL" id="BQNB010010910">
    <property type="protein sequence ID" value="GJS83558.1"/>
    <property type="molecule type" value="Genomic_DNA"/>
</dbReference>
<dbReference type="Pfam" id="PF13976">
    <property type="entry name" value="gag_pre-integrs"/>
    <property type="match status" value="1"/>
</dbReference>
<comment type="caution">
    <text evidence="2">The sequence shown here is derived from an EMBL/GenBank/DDBJ whole genome shotgun (WGS) entry which is preliminary data.</text>
</comment>
<reference evidence="2" key="1">
    <citation type="journal article" date="2022" name="Int. J. Mol. Sci.">
        <title>Draft Genome of Tanacetum Coccineum: Genomic Comparison of Closely Related Tanacetum-Family Plants.</title>
        <authorList>
            <person name="Yamashiro T."/>
            <person name="Shiraishi A."/>
            <person name="Nakayama K."/>
            <person name="Satake H."/>
        </authorList>
    </citation>
    <scope>NUCLEOTIDE SEQUENCE</scope>
</reference>
<evidence type="ECO:0000313" key="2">
    <source>
        <dbReference type="EMBL" id="GJS83558.1"/>
    </source>
</evidence>
<dbReference type="Proteomes" id="UP001151760">
    <property type="component" value="Unassembled WGS sequence"/>
</dbReference>
<accession>A0ABQ4Z3Z1</accession>
<protein>
    <submittedName>
        <fullName evidence="2">Zinc finger, CCHC-type containing protein</fullName>
    </submittedName>
</protein>
<dbReference type="InterPro" id="IPR025724">
    <property type="entry name" value="GAG-pre-integrase_dom"/>
</dbReference>
<keyword evidence="3" id="KW-1185">Reference proteome</keyword>
<reference evidence="2" key="2">
    <citation type="submission" date="2022-01" db="EMBL/GenBank/DDBJ databases">
        <authorList>
            <person name="Yamashiro T."/>
            <person name="Shiraishi A."/>
            <person name="Satake H."/>
            <person name="Nakayama K."/>
        </authorList>
    </citation>
    <scope>NUCLEOTIDE SEQUENCE</scope>
</reference>
<evidence type="ECO:0000259" key="1">
    <source>
        <dbReference type="Pfam" id="PF13976"/>
    </source>
</evidence>
<evidence type="ECO:0000313" key="3">
    <source>
        <dbReference type="Proteomes" id="UP001151760"/>
    </source>
</evidence>
<organism evidence="2 3">
    <name type="scientific">Tanacetum coccineum</name>
    <dbReference type="NCBI Taxonomy" id="301880"/>
    <lineage>
        <taxon>Eukaryota</taxon>
        <taxon>Viridiplantae</taxon>
        <taxon>Streptophyta</taxon>
        <taxon>Embryophyta</taxon>
        <taxon>Tracheophyta</taxon>
        <taxon>Spermatophyta</taxon>
        <taxon>Magnoliopsida</taxon>
        <taxon>eudicotyledons</taxon>
        <taxon>Gunneridae</taxon>
        <taxon>Pentapetalae</taxon>
        <taxon>asterids</taxon>
        <taxon>campanulids</taxon>
        <taxon>Asterales</taxon>
        <taxon>Asteraceae</taxon>
        <taxon>Asteroideae</taxon>
        <taxon>Anthemideae</taxon>
        <taxon>Anthemidinae</taxon>
        <taxon>Tanacetum</taxon>
    </lineage>
</organism>
<proteinExistence type="predicted"/>
<gene>
    <name evidence="2" type="ORF">Tco_0750099</name>
</gene>
<feature type="domain" description="GAG-pre-integrase" evidence="1">
    <location>
        <begin position="136"/>
        <end position="172"/>
    </location>
</feature>
<sequence length="203" mass="22867">MHSMGKTINELHAMLKLHEQTLPKNNVPTLHAIRAGHWKRNCPQYLAELLKNKKLSQGASGSGALSLYVGNGQRAEVEAIGSYHLSLPSGLVIVLNNCHCAPSITRGVISDGIFEIDLSDSYTNVNYIYALSNKRSKSNLDSTLLWHCRLGHISKKHIEKLQHDGLLNSTGLRDFENAFLVCLERWQEKLTHIKWKEPKTYLD</sequence>